<dbReference type="Pfam" id="PF13505">
    <property type="entry name" value="OMP_b-brl"/>
    <property type="match status" value="1"/>
</dbReference>
<protein>
    <submittedName>
        <fullName evidence="8">Porin</fullName>
    </submittedName>
</protein>
<keyword evidence="3" id="KW-0472">Membrane</keyword>
<comment type="similarity">
    <text evidence="5">Belongs to the Omp25/RopB family.</text>
</comment>
<comment type="caution">
    <text evidence="8">The sequence shown here is derived from an EMBL/GenBank/DDBJ whole genome shotgun (WGS) entry which is preliminary data.</text>
</comment>
<dbReference type="SUPFAM" id="SSF56925">
    <property type="entry name" value="OMPA-like"/>
    <property type="match status" value="1"/>
</dbReference>
<keyword evidence="2 6" id="KW-0732">Signal</keyword>
<comment type="subcellular location">
    <subcellularLocation>
        <location evidence="1">Cell outer membrane</location>
    </subcellularLocation>
</comment>
<feature type="domain" description="Outer membrane protein beta-barrel" evidence="7">
    <location>
        <begin position="20"/>
        <end position="250"/>
    </location>
</feature>
<feature type="signal peptide" evidence="6">
    <location>
        <begin position="1"/>
        <end position="32"/>
    </location>
</feature>
<dbReference type="InterPro" id="IPR051692">
    <property type="entry name" value="OMP-like"/>
</dbReference>
<evidence type="ECO:0000256" key="1">
    <source>
        <dbReference type="ARBA" id="ARBA00004442"/>
    </source>
</evidence>
<keyword evidence="9" id="KW-1185">Reference proteome</keyword>
<gene>
    <name evidence="8" type="ORF">GCM10007874_41310</name>
</gene>
<feature type="chain" id="PRO_5045513959" evidence="6">
    <location>
        <begin position="33"/>
        <end position="250"/>
    </location>
</feature>
<organism evidence="8 9">
    <name type="scientific">Labrys miyagiensis</name>
    <dbReference type="NCBI Taxonomy" id="346912"/>
    <lineage>
        <taxon>Bacteria</taxon>
        <taxon>Pseudomonadati</taxon>
        <taxon>Pseudomonadota</taxon>
        <taxon>Alphaproteobacteria</taxon>
        <taxon>Hyphomicrobiales</taxon>
        <taxon>Xanthobacteraceae</taxon>
        <taxon>Labrys</taxon>
    </lineage>
</organism>
<dbReference type="Gene3D" id="2.40.160.20">
    <property type="match status" value="1"/>
</dbReference>
<dbReference type="Proteomes" id="UP001156882">
    <property type="component" value="Unassembled WGS sequence"/>
</dbReference>
<keyword evidence="4" id="KW-0998">Cell outer membrane</keyword>
<dbReference type="EMBL" id="BSPC01000044">
    <property type="protein sequence ID" value="GLS21114.1"/>
    <property type="molecule type" value="Genomic_DNA"/>
</dbReference>
<evidence type="ECO:0000256" key="4">
    <source>
        <dbReference type="ARBA" id="ARBA00023237"/>
    </source>
</evidence>
<reference evidence="9" key="1">
    <citation type="journal article" date="2019" name="Int. J. Syst. Evol. Microbiol.">
        <title>The Global Catalogue of Microorganisms (GCM) 10K type strain sequencing project: providing services to taxonomists for standard genome sequencing and annotation.</title>
        <authorList>
            <consortium name="The Broad Institute Genomics Platform"/>
            <consortium name="The Broad Institute Genome Sequencing Center for Infectious Disease"/>
            <person name="Wu L."/>
            <person name="Ma J."/>
        </authorList>
    </citation>
    <scope>NUCLEOTIDE SEQUENCE [LARGE SCALE GENOMIC DNA]</scope>
    <source>
        <strain evidence="9">NBRC 101365</strain>
    </source>
</reference>
<evidence type="ECO:0000256" key="2">
    <source>
        <dbReference type="ARBA" id="ARBA00022729"/>
    </source>
</evidence>
<accession>A0ABQ6CLQ7</accession>
<evidence type="ECO:0000256" key="5">
    <source>
        <dbReference type="ARBA" id="ARBA00038306"/>
    </source>
</evidence>
<evidence type="ECO:0000313" key="8">
    <source>
        <dbReference type="EMBL" id="GLS21114.1"/>
    </source>
</evidence>
<evidence type="ECO:0000313" key="9">
    <source>
        <dbReference type="Proteomes" id="UP001156882"/>
    </source>
</evidence>
<evidence type="ECO:0000259" key="7">
    <source>
        <dbReference type="Pfam" id="PF13505"/>
    </source>
</evidence>
<evidence type="ECO:0000256" key="6">
    <source>
        <dbReference type="SAM" id="SignalP"/>
    </source>
</evidence>
<proteinExistence type="inferred from homology"/>
<dbReference type="InterPro" id="IPR011250">
    <property type="entry name" value="OMP/PagP_B-barrel"/>
</dbReference>
<dbReference type="InterPro" id="IPR027385">
    <property type="entry name" value="Beta-barrel_OMP"/>
</dbReference>
<evidence type="ECO:0000256" key="3">
    <source>
        <dbReference type="ARBA" id="ARBA00023136"/>
    </source>
</evidence>
<name>A0ABQ6CLQ7_9HYPH</name>
<dbReference type="PANTHER" id="PTHR34001">
    <property type="entry name" value="BLL7405 PROTEIN"/>
    <property type="match status" value="1"/>
</dbReference>
<sequence>MRLDYLSMGTDVMRILKYTFLASLAFATPALAADLAPQPVEPVAPVIPPFTWTGFYLGAQLGWGGTSTDYKAGAATANATTVVVLPTITKNGVMGGLFAGYNYQINQFVLGAEVDGDFLIVGKERYTAATGDFITAHTTWLGSARLRVGYAIDRLLLYGTGGVAFAGADSTVTGTGYSYGFGNSTRVGWTLGAGAEYAFTDHWIGGLEYRYTRFSSENYTYPVANRSLGIVGFSQQPSVNQVLARISYKF</sequence>
<dbReference type="PANTHER" id="PTHR34001:SF3">
    <property type="entry name" value="BLL7405 PROTEIN"/>
    <property type="match status" value="1"/>
</dbReference>